<evidence type="ECO:0000313" key="3">
    <source>
        <dbReference type="EnsemblMetazoa" id="XP_019764478.1"/>
    </source>
</evidence>
<dbReference type="AlphaFoldDB" id="A0AAR5PTY2"/>
<keyword evidence="4" id="KW-1185">Reference proteome</keyword>
<reference evidence="4" key="1">
    <citation type="journal article" date="2013" name="Genome Biol.">
        <title>Draft genome of the mountain pine beetle, Dendroctonus ponderosae Hopkins, a major forest pest.</title>
        <authorList>
            <person name="Keeling C.I."/>
            <person name="Yuen M.M."/>
            <person name="Liao N.Y."/>
            <person name="Docking T.R."/>
            <person name="Chan S.K."/>
            <person name="Taylor G.A."/>
            <person name="Palmquist D.L."/>
            <person name="Jackman S.D."/>
            <person name="Nguyen A."/>
            <person name="Li M."/>
            <person name="Henderson H."/>
            <person name="Janes J.K."/>
            <person name="Zhao Y."/>
            <person name="Pandoh P."/>
            <person name="Moore R."/>
            <person name="Sperling F.A."/>
            <person name="Huber D.P."/>
            <person name="Birol I."/>
            <person name="Jones S.J."/>
            <person name="Bohlmann J."/>
        </authorList>
    </citation>
    <scope>NUCLEOTIDE SEQUENCE</scope>
</reference>
<protein>
    <recommendedName>
        <fullName evidence="5">Protein quiver</fullName>
    </recommendedName>
</protein>
<evidence type="ECO:0000256" key="2">
    <source>
        <dbReference type="SAM" id="SignalP"/>
    </source>
</evidence>
<name>A0AAR5PTY2_DENPD</name>
<accession>A0AAR5PTY2</accession>
<keyword evidence="2" id="KW-0732">Signal</keyword>
<sequence length="218" mass="23930">MTLCDKMSWQVLAFVCFTLLLQSVGVYSVAQQCYFCNSEVHGAGCNDPIAPENIQIQSCSSSQIVSTSSASTDDEISVRRVRDTYSNVCINMTYTFDSRNVSSRGCETEYILTNAGLYDICSYYAAIIPARITNFNCNVCISDLCNHAGADTGEIEQPEEEFPNPDDDADEEETPEEETPEQEEADDEGEVGETDSAHIVSISFTLLVSLVVGKLCMI</sequence>
<dbReference type="EnsemblMetazoa" id="XM_019908919.1">
    <property type="protein sequence ID" value="XP_019764478.1"/>
    <property type="gene ID" value="LOC109540505"/>
</dbReference>
<organism evidence="3 4">
    <name type="scientific">Dendroctonus ponderosae</name>
    <name type="common">Mountain pine beetle</name>
    <dbReference type="NCBI Taxonomy" id="77166"/>
    <lineage>
        <taxon>Eukaryota</taxon>
        <taxon>Metazoa</taxon>
        <taxon>Ecdysozoa</taxon>
        <taxon>Arthropoda</taxon>
        <taxon>Hexapoda</taxon>
        <taxon>Insecta</taxon>
        <taxon>Pterygota</taxon>
        <taxon>Neoptera</taxon>
        <taxon>Endopterygota</taxon>
        <taxon>Coleoptera</taxon>
        <taxon>Polyphaga</taxon>
        <taxon>Cucujiformia</taxon>
        <taxon>Curculionidae</taxon>
        <taxon>Scolytinae</taxon>
        <taxon>Dendroctonus</taxon>
    </lineage>
</organism>
<evidence type="ECO:0008006" key="5">
    <source>
        <dbReference type="Google" id="ProtNLM"/>
    </source>
</evidence>
<feature type="signal peptide" evidence="2">
    <location>
        <begin position="1"/>
        <end position="28"/>
    </location>
</feature>
<evidence type="ECO:0000256" key="1">
    <source>
        <dbReference type="SAM" id="MobiDB-lite"/>
    </source>
</evidence>
<dbReference type="Proteomes" id="UP000019118">
    <property type="component" value="Unassembled WGS sequence"/>
</dbReference>
<dbReference type="GeneID" id="109537849"/>
<proteinExistence type="predicted"/>
<dbReference type="EnsemblMetazoa" id="XM_019904777.1">
    <property type="protein sequence ID" value="XP_019760336.1"/>
    <property type="gene ID" value="LOC109537849"/>
</dbReference>
<dbReference type="KEGG" id="dpa:109537849"/>
<evidence type="ECO:0000313" key="4">
    <source>
        <dbReference type="Proteomes" id="UP000019118"/>
    </source>
</evidence>
<reference evidence="3" key="2">
    <citation type="submission" date="2024-08" db="UniProtKB">
        <authorList>
            <consortium name="EnsemblMetazoa"/>
        </authorList>
    </citation>
    <scope>IDENTIFICATION</scope>
</reference>
<feature type="chain" id="PRO_5044712639" description="Protein quiver" evidence="2">
    <location>
        <begin position="29"/>
        <end position="218"/>
    </location>
</feature>
<feature type="region of interest" description="Disordered" evidence="1">
    <location>
        <begin position="155"/>
        <end position="193"/>
    </location>
</feature>
<dbReference type="RefSeq" id="XP_019760336.1">
    <property type="nucleotide sequence ID" value="XM_019904777.2"/>
</dbReference>